<dbReference type="Pfam" id="PF01794">
    <property type="entry name" value="Ferric_reduct"/>
    <property type="match status" value="1"/>
</dbReference>
<evidence type="ECO:0000256" key="4">
    <source>
        <dbReference type="ARBA" id="ARBA00022692"/>
    </source>
</evidence>
<keyword evidence="6" id="KW-0479">Metal-binding</keyword>
<feature type="transmembrane region" description="Helical" evidence="14">
    <location>
        <begin position="77"/>
        <end position="97"/>
    </location>
</feature>
<keyword evidence="5" id="KW-0001">2Fe-2S</keyword>
<dbReference type="Proteomes" id="UP000618382">
    <property type="component" value="Unassembled WGS sequence"/>
</dbReference>
<evidence type="ECO:0000256" key="5">
    <source>
        <dbReference type="ARBA" id="ARBA00022714"/>
    </source>
</evidence>
<proteinExistence type="predicted"/>
<comment type="cofactor">
    <cofactor evidence="1">
        <name>FAD</name>
        <dbReference type="ChEBI" id="CHEBI:57692"/>
    </cofactor>
</comment>
<feature type="transmembrane region" description="Helical" evidence="14">
    <location>
        <begin position="217"/>
        <end position="238"/>
    </location>
</feature>
<dbReference type="SUPFAM" id="SSF52343">
    <property type="entry name" value="Ferredoxin reductase-like, C-terminal NADP-linked domain"/>
    <property type="match status" value="1"/>
</dbReference>
<reference evidence="17 18" key="1">
    <citation type="submission" date="2020-07" db="EMBL/GenBank/DDBJ databases">
        <title>Sequencing the genomes of 1000 actinobacteria strains.</title>
        <authorList>
            <person name="Klenk H.-P."/>
        </authorList>
    </citation>
    <scope>NUCLEOTIDE SEQUENCE [LARGE SCALE GENOMIC DNA]</scope>
    <source>
        <strain evidence="17 18">DSM 24482</strain>
    </source>
</reference>
<dbReference type="InterPro" id="IPR017938">
    <property type="entry name" value="Riboflavin_synthase-like_b-brl"/>
</dbReference>
<dbReference type="InterPro" id="IPR017927">
    <property type="entry name" value="FAD-bd_FR_type"/>
</dbReference>
<gene>
    <name evidence="17" type="ORF">BKA21_003040</name>
    <name evidence="16" type="ORF">Col01nite_25280</name>
</gene>
<comment type="caution">
    <text evidence="17">The sequence shown here is derived from an EMBL/GenBank/DDBJ whole genome shotgun (WGS) entry which is preliminary data.</text>
</comment>
<evidence type="ECO:0000256" key="1">
    <source>
        <dbReference type="ARBA" id="ARBA00001974"/>
    </source>
</evidence>
<dbReference type="GO" id="GO:0016020">
    <property type="term" value="C:membrane"/>
    <property type="evidence" value="ECO:0007669"/>
    <property type="project" value="UniProtKB-SubCell"/>
</dbReference>
<feature type="domain" description="FAD-binding FR-type" evidence="15">
    <location>
        <begin position="225"/>
        <end position="343"/>
    </location>
</feature>
<feature type="transmembrane region" description="Helical" evidence="14">
    <location>
        <begin position="188"/>
        <end position="205"/>
    </location>
</feature>
<name>A0A7Y9FHL0_9CELL</name>
<keyword evidence="4 14" id="KW-0812">Transmembrane</keyword>
<dbReference type="InterPro" id="IPR013130">
    <property type="entry name" value="Fe3_Rdtase_TM_dom"/>
</dbReference>
<evidence type="ECO:0000313" key="19">
    <source>
        <dbReference type="Proteomes" id="UP000618382"/>
    </source>
</evidence>
<dbReference type="InterPro" id="IPR050415">
    <property type="entry name" value="MRET"/>
</dbReference>
<dbReference type="AlphaFoldDB" id="A0A7Y9FHL0"/>
<sequence length="478" mass="51612">MTATHAPRAGSPDVLPAPRPPTAAVRLRPPVRRRWWYDAVAVVVVAHLAVVTTLWSTSGGLDVSTPAAALSSTGRLTGLWASALLLLQVLGMARVPWVERAVGQDRLTVWHRWSGFTSFWLMLAHLGLITGAYALLEGRGYVAELVSMTLTLPGMLLAAAGTVLLVAVVVLSVRAARRRVRYESWHLLHLYAYLGVGLALPHQLWTGTSFLTHPWAATYWWGLYALTLGAVLVHRVVVPLVTSWRHDLGVLDVRPDGAGVVSVVVGGRDLDRLRVEAGQFFVWRFLTGPGWTRGHPLSLSAVPTTAGLRTTMDVTGDDGARIATMRPGTRVLVEGPYGRTTTSTRTRPRIAGIVAGAGIAPLVGLLQDNAATPGSDTLLVRVGRDDELALRTDLDDLVHHAGLRLVTLPGPRSRTGTPWLPRDLGHHRGPAALRELVPGLVDHDVFVCGPPAWAAHVVEDLRTTGVPAARIHVESYVW</sequence>
<dbReference type="PANTHER" id="PTHR47354">
    <property type="entry name" value="NADH OXIDOREDUCTASE HCR"/>
    <property type="match status" value="1"/>
</dbReference>
<dbReference type="EMBL" id="BONN01000007">
    <property type="protein sequence ID" value="GIG33369.1"/>
    <property type="molecule type" value="Genomic_DNA"/>
</dbReference>
<dbReference type="GO" id="GO:0051537">
    <property type="term" value="F:2 iron, 2 sulfur cluster binding"/>
    <property type="evidence" value="ECO:0007669"/>
    <property type="project" value="UniProtKB-KW"/>
</dbReference>
<organism evidence="17 18">
    <name type="scientific">Cellulomonas oligotrophica</name>
    <dbReference type="NCBI Taxonomy" id="931536"/>
    <lineage>
        <taxon>Bacteria</taxon>
        <taxon>Bacillati</taxon>
        <taxon>Actinomycetota</taxon>
        <taxon>Actinomycetes</taxon>
        <taxon>Micrococcales</taxon>
        <taxon>Cellulomonadaceae</taxon>
        <taxon>Cellulomonas</taxon>
    </lineage>
</organism>
<protein>
    <submittedName>
        <fullName evidence="16">Oxidoreductase</fullName>
    </submittedName>
    <submittedName>
        <fullName evidence="17">Putative ferric reductase</fullName>
    </submittedName>
</protein>
<feature type="region of interest" description="Disordered" evidence="13">
    <location>
        <begin position="1"/>
        <end position="21"/>
    </location>
</feature>
<reference evidence="16 19" key="2">
    <citation type="submission" date="2021-01" db="EMBL/GenBank/DDBJ databases">
        <title>Whole genome shotgun sequence of Cellulomonas oligotrophica NBRC 109435.</title>
        <authorList>
            <person name="Komaki H."/>
            <person name="Tamura T."/>
        </authorList>
    </citation>
    <scope>NUCLEOTIDE SEQUENCE [LARGE SCALE GENOMIC DNA]</scope>
    <source>
        <strain evidence="16 19">NBRC 109435</strain>
    </source>
</reference>
<evidence type="ECO:0000256" key="3">
    <source>
        <dbReference type="ARBA" id="ARBA00022630"/>
    </source>
</evidence>
<keyword evidence="19" id="KW-1185">Reference proteome</keyword>
<dbReference type="GO" id="GO:0050660">
    <property type="term" value="F:flavin adenine dinucleotide binding"/>
    <property type="evidence" value="ECO:0007669"/>
    <property type="project" value="TreeGrafter"/>
</dbReference>
<feature type="transmembrane region" description="Helical" evidence="14">
    <location>
        <begin position="118"/>
        <end position="136"/>
    </location>
</feature>
<dbReference type="EMBL" id="JACCBK010000001">
    <property type="protein sequence ID" value="NYD87491.1"/>
    <property type="molecule type" value="Genomic_DNA"/>
</dbReference>
<dbReference type="Gene3D" id="3.40.50.80">
    <property type="entry name" value="Nucleotide-binding domain of ferredoxin-NADP reductase (FNR) module"/>
    <property type="match status" value="1"/>
</dbReference>
<evidence type="ECO:0000313" key="16">
    <source>
        <dbReference type="EMBL" id="GIG33369.1"/>
    </source>
</evidence>
<evidence type="ECO:0000256" key="9">
    <source>
        <dbReference type="ARBA" id="ARBA00023002"/>
    </source>
</evidence>
<evidence type="ECO:0000259" key="15">
    <source>
        <dbReference type="PROSITE" id="PS51384"/>
    </source>
</evidence>
<evidence type="ECO:0000256" key="8">
    <source>
        <dbReference type="ARBA" id="ARBA00022989"/>
    </source>
</evidence>
<feature type="transmembrane region" description="Helical" evidence="14">
    <location>
        <begin position="156"/>
        <end position="176"/>
    </location>
</feature>
<dbReference type="GO" id="GO:0046872">
    <property type="term" value="F:metal ion binding"/>
    <property type="evidence" value="ECO:0007669"/>
    <property type="project" value="UniProtKB-KW"/>
</dbReference>
<dbReference type="PANTHER" id="PTHR47354:SF8">
    <property type="entry name" value="1,2-PHENYLACETYL-COA EPOXIDASE, SUBUNIT E"/>
    <property type="match status" value="1"/>
</dbReference>
<keyword evidence="10" id="KW-0408">Iron</keyword>
<keyword evidence="8 14" id="KW-1133">Transmembrane helix</keyword>
<dbReference type="PROSITE" id="PS51384">
    <property type="entry name" value="FAD_FR"/>
    <property type="match status" value="1"/>
</dbReference>
<keyword evidence="11" id="KW-0411">Iron-sulfur</keyword>
<keyword evidence="12 14" id="KW-0472">Membrane</keyword>
<evidence type="ECO:0000256" key="7">
    <source>
        <dbReference type="ARBA" id="ARBA00022827"/>
    </source>
</evidence>
<dbReference type="GO" id="GO:0016491">
    <property type="term" value="F:oxidoreductase activity"/>
    <property type="evidence" value="ECO:0007669"/>
    <property type="project" value="UniProtKB-KW"/>
</dbReference>
<accession>A0A7Y9FHL0</accession>
<comment type="subcellular location">
    <subcellularLocation>
        <location evidence="2">Membrane</location>
        <topology evidence="2">Multi-pass membrane protein</topology>
    </subcellularLocation>
</comment>
<keyword evidence="3" id="KW-0285">Flavoprotein</keyword>
<evidence type="ECO:0000313" key="17">
    <source>
        <dbReference type="EMBL" id="NYD87491.1"/>
    </source>
</evidence>
<evidence type="ECO:0000256" key="2">
    <source>
        <dbReference type="ARBA" id="ARBA00004141"/>
    </source>
</evidence>
<evidence type="ECO:0000313" key="18">
    <source>
        <dbReference type="Proteomes" id="UP000577956"/>
    </source>
</evidence>
<dbReference type="SUPFAM" id="SSF63380">
    <property type="entry name" value="Riboflavin synthase domain-like"/>
    <property type="match status" value="1"/>
</dbReference>
<keyword evidence="9" id="KW-0560">Oxidoreductase</keyword>
<keyword evidence="7" id="KW-0274">FAD</keyword>
<evidence type="ECO:0000256" key="10">
    <source>
        <dbReference type="ARBA" id="ARBA00023004"/>
    </source>
</evidence>
<dbReference type="InterPro" id="IPR039261">
    <property type="entry name" value="FNR_nucleotide-bd"/>
</dbReference>
<dbReference type="RefSeq" id="WP_140459823.1">
    <property type="nucleotide sequence ID" value="NZ_BAABFI010000007.1"/>
</dbReference>
<evidence type="ECO:0000256" key="13">
    <source>
        <dbReference type="SAM" id="MobiDB-lite"/>
    </source>
</evidence>
<dbReference type="Proteomes" id="UP000577956">
    <property type="component" value="Unassembled WGS sequence"/>
</dbReference>
<evidence type="ECO:0000256" key="12">
    <source>
        <dbReference type="ARBA" id="ARBA00023136"/>
    </source>
</evidence>
<evidence type="ECO:0000256" key="11">
    <source>
        <dbReference type="ARBA" id="ARBA00023014"/>
    </source>
</evidence>
<feature type="transmembrane region" description="Helical" evidence="14">
    <location>
        <begin position="35"/>
        <end position="57"/>
    </location>
</feature>
<evidence type="ECO:0000256" key="14">
    <source>
        <dbReference type="SAM" id="Phobius"/>
    </source>
</evidence>
<evidence type="ECO:0000256" key="6">
    <source>
        <dbReference type="ARBA" id="ARBA00022723"/>
    </source>
</evidence>